<organism evidence="1">
    <name type="scientific">uncultured Phycisphaerae bacterium</name>
    <dbReference type="NCBI Taxonomy" id="904963"/>
    <lineage>
        <taxon>Bacteria</taxon>
        <taxon>Pseudomonadati</taxon>
        <taxon>Planctomycetota</taxon>
        <taxon>Phycisphaerae</taxon>
        <taxon>environmental samples</taxon>
    </lineage>
</organism>
<protein>
    <submittedName>
        <fullName evidence="1">Uncharacterized protein</fullName>
    </submittedName>
</protein>
<accession>A0A6J4PHS5</accession>
<dbReference type="EMBL" id="CADCUQ010000554">
    <property type="protein sequence ID" value="CAA9413982.1"/>
    <property type="molecule type" value="Genomic_DNA"/>
</dbReference>
<reference evidence="1" key="1">
    <citation type="submission" date="2020-02" db="EMBL/GenBank/DDBJ databases">
        <authorList>
            <person name="Meier V. D."/>
        </authorList>
    </citation>
    <scope>NUCLEOTIDE SEQUENCE</scope>
    <source>
        <strain evidence="1">AVDCRST_MAG64</strain>
    </source>
</reference>
<evidence type="ECO:0000313" key="1">
    <source>
        <dbReference type="EMBL" id="CAA9413982.1"/>
    </source>
</evidence>
<sequence>MCVSLIDGPAAGAEAPESLFADGEGLIVVTTLVPQPGGDAAVRRRLAVYRTTGGSDAQAAFAGWDDEIDRSDDICAELWAGDADLYQPVDGTAPEDGDAGEVVLRLADRERALA</sequence>
<proteinExistence type="predicted"/>
<name>A0A6J4PHS5_9BACT</name>
<dbReference type="AlphaFoldDB" id="A0A6J4PHS5"/>
<gene>
    <name evidence="1" type="ORF">AVDCRST_MAG64-2494</name>
</gene>